<dbReference type="AlphaFoldDB" id="X1BL44"/>
<gene>
    <name evidence="1" type="ORF">S01H4_47016</name>
</gene>
<feature type="non-terminal residue" evidence="1">
    <location>
        <position position="1"/>
    </location>
</feature>
<accession>X1BL44</accession>
<protein>
    <submittedName>
        <fullName evidence="1">Uncharacterized protein</fullName>
    </submittedName>
</protein>
<evidence type="ECO:0000313" key="1">
    <source>
        <dbReference type="EMBL" id="GAG95740.1"/>
    </source>
</evidence>
<organism evidence="1">
    <name type="scientific">marine sediment metagenome</name>
    <dbReference type="NCBI Taxonomy" id="412755"/>
    <lineage>
        <taxon>unclassified sequences</taxon>
        <taxon>metagenomes</taxon>
        <taxon>ecological metagenomes</taxon>
    </lineage>
</organism>
<reference evidence="1" key="1">
    <citation type="journal article" date="2014" name="Front. Microbiol.">
        <title>High frequency of phylogenetically diverse reductive dehalogenase-homologous genes in deep subseafloor sedimentary metagenomes.</title>
        <authorList>
            <person name="Kawai M."/>
            <person name="Futagami T."/>
            <person name="Toyoda A."/>
            <person name="Takaki Y."/>
            <person name="Nishi S."/>
            <person name="Hori S."/>
            <person name="Arai W."/>
            <person name="Tsubouchi T."/>
            <person name="Morono Y."/>
            <person name="Uchiyama I."/>
            <person name="Ito T."/>
            <person name="Fujiyama A."/>
            <person name="Inagaki F."/>
            <person name="Takami H."/>
        </authorList>
    </citation>
    <scope>NUCLEOTIDE SEQUENCE</scope>
    <source>
        <strain evidence="1">Expedition CK06-06</strain>
    </source>
</reference>
<proteinExistence type="predicted"/>
<dbReference type="EMBL" id="BART01026342">
    <property type="protein sequence ID" value="GAG95740.1"/>
    <property type="molecule type" value="Genomic_DNA"/>
</dbReference>
<sequence length="81" mass="9200">EWPMFQHDTHNTGFYTKKTSGPDVEIVGIRGGLFKVRAMIKNTGSVEATGVNWSMFGMMMERYTLGGLRTPMRFQVGRILK</sequence>
<comment type="caution">
    <text evidence="1">The sequence shown here is derived from an EMBL/GenBank/DDBJ whole genome shotgun (WGS) entry which is preliminary data.</text>
</comment>
<name>X1BL44_9ZZZZ</name>